<keyword evidence="2" id="KW-0732">Signal</keyword>
<feature type="compositionally biased region" description="Polar residues" evidence="1">
    <location>
        <begin position="44"/>
        <end position="59"/>
    </location>
</feature>
<dbReference type="AlphaFoldDB" id="A0A853EXJ3"/>
<feature type="region of interest" description="Disordered" evidence="1">
    <location>
        <begin position="37"/>
        <end position="59"/>
    </location>
</feature>
<feature type="domain" description="Solute-binding protein family 5" evidence="3">
    <location>
        <begin position="104"/>
        <end position="490"/>
    </location>
</feature>
<evidence type="ECO:0000313" key="4">
    <source>
        <dbReference type="EMBL" id="NYS95120.1"/>
    </source>
</evidence>
<organism evidence="4 5">
    <name type="scientific">Sanguibacter inulinus</name>
    <dbReference type="NCBI Taxonomy" id="60922"/>
    <lineage>
        <taxon>Bacteria</taxon>
        <taxon>Bacillati</taxon>
        <taxon>Actinomycetota</taxon>
        <taxon>Actinomycetes</taxon>
        <taxon>Micrococcales</taxon>
        <taxon>Sanguibacteraceae</taxon>
        <taxon>Sanguibacter</taxon>
    </lineage>
</organism>
<evidence type="ECO:0000259" key="3">
    <source>
        <dbReference type="Pfam" id="PF00496"/>
    </source>
</evidence>
<dbReference type="PANTHER" id="PTHR30290:SF83">
    <property type="entry name" value="ABC TRANSPORTER SUBSTRATE-BINDING PROTEIN"/>
    <property type="match status" value="1"/>
</dbReference>
<sequence length="574" mass="60982">MNASRPRSTRAARPTLLKAAAATAVLALTLTACNANGGDDDATAPSTQGSTGTTEKGGTMTILTSATEINWDPAKSQNLAITTLGLVERRLTTWGVEPGKPGVVVPDLATDTGTVSDDGKTWTYTLKDDIFFEDGTPITSADIKYGIERSFAPELSGGLSYHKSLLEGGDEYAGPYTGGDLASIETPDDKTIIFRLKSAYGDWPWIVSQPAFAPVPEAQDDIATYTQQPVASGPYKVVDTKQGVSVTLERNDKWTEESDDVRTAGPDSIVFSLGQDATVTAQRLIADAGDDKNAFGASFVPPAQLAQVANNPSAKERLVTSDAGALAYLAINTEREGLDNVQVRQAIQYAVDKQAFQVASGGETGGALATTLITPGIEGREDFNLYEADAAGDVDKAKELLTESGWDPTSRELVLLSEDDSVSLSQAQAVEQGLERAGFQVTIKPEAQLAAVQTLTQGTGEYDLTISSWQPDFPSANGNIQPLFDSSQIGNGGYNLARFSDPAVDELIAQATAEIDVEKAGALWAQADRAIMEQSPVVPLIYTRNSFLHGSNVQNFYIPAFPAYPNYLKASLSQ</sequence>
<accession>A0A853EXJ3</accession>
<evidence type="ECO:0000256" key="1">
    <source>
        <dbReference type="SAM" id="MobiDB-lite"/>
    </source>
</evidence>
<dbReference type="CDD" id="cd08506">
    <property type="entry name" value="PBP2_clavulanate_OppA2"/>
    <property type="match status" value="1"/>
</dbReference>
<keyword evidence="5" id="KW-1185">Reference proteome</keyword>
<comment type="caution">
    <text evidence="4">The sequence shown here is derived from an EMBL/GenBank/DDBJ whole genome shotgun (WGS) entry which is preliminary data.</text>
</comment>
<proteinExistence type="predicted"/>
<dbReference type="InterPro" id="IPR039424">
    <property type="entry name" value="SBP_5"/>
</dbReference>
<dbReference type="InterPro" id="IPR030678">
    <property type="entry name" value="Peptide/Ni-bd"/>
</dbReference>
<dbReference type="InterPro" id="IPR000914">
    <property type="entry name" value="SBP_5_dom"/>
</dbReference>
<gene>
    <name evidence="4" type="ORF">HZZ10_16510</name>
</gene>
<dbReference type="GO" id="GO:1904680">
    <property type="term" value="F:peptide transmembrane transporter activity"/>
    <property type="evidence" value="ECO:0007669"/>
    <property type="project" value="TreeGrafter"/>
</dbReference>
<dbReference type="RefSeq" id="WP_179914341.1">
    <property type="nucleotide sequence ID" value="NZ_JACBYE010000056.1"/>
</dbReference>
<feature type="chain" id="PRO_5032323249" evidence="2">
    <location>
        <begin position="38"/>
        <end position="574"/>
    </location>
</feature>
<reference evidence="4 5" key="1">
    <citation type="submission" date="2020-07" db="EMBL/GenBank/DDBJ databases">
        <title>MOT database genomes.</title>
        <authorList>
            <person name="Joseph S."/>
            <person name="Aduse-Opoku J."/>
            <person name="Hashim A."/>
            <person name="Wade W."/>
            <person name="Curtis M."/>
        </authorList>
    </citation>
    <scope>NUCLEOTIDE SEQUENCE [LARGE SCALE GENOMIC DNA]</scope>
    <source>
        <strain evidence="4 5">DSM 100099</strain>
    </source>
</reference>
<dbReference type="Gene3D" id="3.10.105.10">
    <property type="entry name" value="Dipeptide-binding Protein, Domain 3"/>
    <property type="match status" value="1"/>
</dbReference>
<dbReference type="SUPFAM" id="SSF53850">
    <property type="entry name" value="Periplasmic binding protein-like II"/>
    <property type="match status" value="1"/>
</dbReference>
<dbReference type="GO" id="GO:0042597">
    <property type="term" value="C:periplasmic space"/>
    <property type="evidence" value="ECO:0007669"/>
    <property type="project" value="UniProtKB-ARBA"/>
</dbReference>
<dbReference type="Gene3D" id="3.40.190.10">
    <property type="entry name" value="Periplasmic binding protein-like II"/>
    <property type="match status" value="1"/>
</dbReference>
<dbReference type="Proteomes" id="UP000561011">
    <property type="component" value="Unassembled WGS sequence"/>
</dbReference>
<dbReference type="Pfam" id="PF00496">
    <property type="entry name" value="SBP_bac_5"/>
    <property type="match status" value="1"/>
</dbReference>
<evidence type="ECO:0000313" key="5">
    <source>
        <dbReference type="Proteomes" id="UP000561011"/>
    </source>
</evidence>
<evidence type="ECO:0000256" key="2">
    <source>
        <dbReference type="SAM" id="SignalP"/>
    </source>
</evidence>
<dbReference type="PROSITE" id="PS51257">
    <property type="entry name" value="PROKAR_LIPOPROTEIN"/>
    <property type="match status" value="1"/>
</dbReference>
<dbReference type="GO" id="GO:0015833">
    <property type="term" value="P:peptide transport"/>
    <property type="evidence" value="ECO:0007669"/>
    <property type="project" value="TreeGrafter"/>
</dbReference>
<dbReference type="EMBL" id="JACBYE010000056">
    <property type="protein sequence ID" value="NYS95120.1"/>
    <property type="molecule type" value="Genomic_DNA"/>
</dbReference>
<protein>
    <submittedName>
        <fullName evidence="4">ABC transporter substrate-binding protein</fullName>
    </submittedName>
</protein>
<dbReference type="PIRSF" id="PIRSF002741">
    <property type="entry name" value="MppA"/>
    <property type="match status" value="1"/>
</dbReference>
<dbReference type="GO" id="GO:0043190">
    <property type="term" value="C:ATP-binding cassette (ABC) transporter complex"/>
    <property type="evidence" value="ECO:0007669"/>
    <property type="project" value="InterPro"/>
</dbReference>
<feature type="signal peptide" evidence="2">
    <location>
        <begin position="1"/>
        <end position="37"/>
    </location>
</feature>
<dbReference type="PANTHER" id="PTHR30290">
    <property type="entry name" value="PERIPLASMIC BINDING COMPONENT OF ABC TRANSPORTER"/>
    <property type="match status" value="1"/>
</dbReference>
<name>A0A853EXJ3_9MICO</name>